<dbReference type="InterPro" id="IPR050925">
    <property type="entry name" value="Rhomboid_protease_S54"/>
</dbReference>
<evidence type="ECO:0000313" key="12">
    <source>
        <dbReference type="Proteomes" id="UP000008237"/>
    </source>
</evidence>
<comment type="catalytic activity">
    <reaction evidence="1">
        <text>Cleaves type-1 transmembrane domains using a catalytic dyad composed of serine and histidine that are contributed by different transmembrane domains.</text>
        <dbReference type="EC" id="3.4.21.105"/>
    </reaction>
</comment>
<keyword evidence="12" id="KW-1185">Reference proteome</keyword>
<dbReference type="GO" id="GO:0006465">
    <property type="term" value="P:signal peptide processing"/>
    <property type="evidence" value="ECO:0007669"/>
    <property type="project" value="TreeGrafter"/>
</dbReference>
<dbReference type="Pfam" id="PF01694">
    <property type="entry name" value="Rhomboid"/>
    <property type="match status" value="1"/>
</dbReference>
<evidence type="ECO:0000256" key="1">
    <source>
        <dbReference type="ARBA" id="ARBA00000156"/>
    </source>
</evidence>
<evidence type="ECO:0000256" key="9">
    <source>
        <dbReference type="SAM" id="Phobius"/>
    </source>
</evidence>
<feature type="transmembrane region" description="Helical" evidence="9">
    <location>
        <begin position="120"/>
        <end position="138"/>
    </location>
</feature>
<evidence type="ECO:0000259" key="10">
    <source>
        <dbReference type="Pfam" id="PF01694"/>
    </source>
</evidence>
<comment type="similarity">
    <text evidence="3">Belongs to the peptidase S54 family.</text>
</comment>
<evidence type="ECO:0000256" key="7">
    <source>
        <dbReference type="ARBA" id="ARBA00022989"/>
    </source>
</evidence>
<dbReference type="Gene3D" id="1.20.1540.10">
    <property type="entry name" value="Rhomboid-like"/>
    <property type="match status" value="1"/>
</dbReference>
<evidence type="ECO:0000256" key="4">
    <source>
        <dbReference type="ARBA" id="ARBA00013039"/>
    </source>
</evidence>
<evidence type="ECO:0000256" key="5">
    <source>
        <dbReference type="ARBA" id="ARBA00022692"/>
    </source>
</evidence>
<dbReference type="InterPro" id="IPR035952">
    <property type="entry name" value="Rhomboid-like_sf"/>
</dbReference>
<dbReference type="AlphaFoldDB" id="E2BUX9"/>
<dbReference type="EMBL" id="GL450772">
    <property type="protein sequence ID" value="EFN80516.1"/>
    <property type="molecule type" value="Genomic_DNA"/>
</dbReference>
<dbReference type="PANTHER" id="PTHR43731">
    <property type="entry name" value="RHOMBOID PROTEASE"/>
    <property type="match status" value="1"/>
</dbReference>
<feature type="domain" description="Peptidase S54 rhomboid" evidence="10">
    <location>
        <begin position="56"/>
        <end position="196"/>
    </location>
</feature>
<keyword evidence="7 9" id="KW-1133">Transmembrane helix</keyword>
<sequence>WRAKMETWWRNLTEGQRVFVPILFLNTIVFLAWRVPAFQKTMVRYFCSNPASSVSCWPMVFSTFSHYNIFHLAANMFVLHSFSSLIVSTLGKEQFVALYLSSGVVSNFVSYIYKTILKLPVMSLGASGAVLGVIGFTSTEYPTMPLYLIFLPMFTFSAGATIKTLLVIDTIGCIARWKWIDHAGHIGGTLFGIFWQVWGRNIWDHRKPILTLWHEFREPRRSQ</sequence>
<dbReference type="InParanoid" id="E2BUX9"/>
<dbReference type="PANTHER" id="PTHR43731:SF14">
    <property type="entry name" value="PRESENILIN-ASSOCIATED RHOMBOID-LIKE PROTEIN, MITOCHONDRIAL"/>
    <property type="match status" value="1"/>
</dbReference>
<feature type="transmembrane region" description="Helical" evidence="9">
    <location>
        <begin position="96"/>
        <end position="113"/>
    </location>
</feature>
<organism evidence="12">
    <name type="scientific">Harpegnathos saltator</name>
    <name type="common">Jerdon's jumping ant</name>
    <dbReference type="NCBI Taxonomy" id="610380"/>
    <lineage>
        <taxon>Eukaryota</taxon>
        <taxon>Metazoa</taxon>
        <taxon>Ecdysozoa</taxon>
        <taxon>Arthropoda</taxon>
        <taxon>Hexapoda</taxon>
        <taxon>Insecta</taxon>
        <taxon>Pterygota</taxon>
        <taxon>Neoptera</taxon>
        <taxon>Endopterygota</taxon>
        <taxon>Hymenoptera</taxon>
        <taxon>Apocrita</taxon>
        <taxon>Aculeata</taxon>
        <taxon>Formicoidea</taxon>
        <taxon>Formicidae</taxon>
        <taxon>Ponerinae</taxon>
        <taxon>Ponerini</taxon>
        <taxon>Harpegnathos</taxon>
    </lineage>
</organism>
<feature type="non-terminal residue" evidence="11">
    <location>
        <position position="1"/>
    </location>
</feature>
<evidence type="ECO:0000256" key="3">
    <source>
        <dbReference type="ARBA" id="ARBA00009045"/>
    </source>
</evidence>
<keyword evidence="8 9" id="KW-0472">Membrane</keyword>
<dbReference type="GO" id="GO:0016020">
    <property type="term" value="C:membrane"/>
    <property type="evidence" value="ECO:0007669"/>
    <property type="project" value="UniProtKB-SubCell"/>
</dbReference>
<protein>
    <recommendedName>
        <fullName evidence="4">rhomboid protease</fullName>
        <ecNumber evidence="4">3.4.21.105</ecNumber>
    </recommendedName>
</protein>
<evidence type="ECO:0000313" key="11">
    <source>
        <dbReference type="EMBL" id="EFN80516.1"/>
    </source>
</evidence>
<evidence type="ECO:0000256" key="2">
    <source>
        <dbReference type="ARBA" id="ARBA00004141"/>
    </source>
</evidence>
<keyword evidence="5 9" id="KW-0812">Transmembrane</keyword>
<dbReference type="GO" id="GO:0004252">
    <property type="term" value="F:serine-type endopeptidase activity"/>
    <property type="evidence" value="ECO:0007669"/>
    <property type="project" value="InterPro"/>
</dbReference>
<dbReference type="Proteomes" id="UP000008237">
    <property type="component" value="Unassembled WGS sequence"/>
</dbReference>
<evidence type="ECO:0000256" key="6">
    <source>
        <dbReference type="ARBA" id="ARBA00022801"/>
    </source>
</evidence>
<comment type="subcellular location">
    <subcellularLocation>
        <location evidence="2">Membrane</location>
        <topology evidence="2">Multi-pass membrane protein</topology>
    </subcellularLocation>
</comment>
<dbReference type="SUPFAM" id="SSF144091">
    <property type="entry name" value="Rhomboid-like"/>
    <property type="match status" value="1"/>
</dbReference>
<dbReference type="InterPro" id="IPR022764">
    <property type="entry name" value="Peptidase_S54_rhomboid_dom"/>
</dbReference>
<gene>
    <name evidence="11" type="ORF">EAI_05656</name>
</gene>
<keyword evidence="6" id="KW-0378">Hydrolase</keyword>
<feature type="transmembrane region" description="Helical" evidence="9">
    <location>
        <begin position="18"/>
        <end position="35"/>
    </location>
</feature>
<proteinExistence type="inferred from homology"/>
<feature type="transmembrane region" description="Helical" evidence="9">
    <location>
        <begin position="144"/>
        <end position="168"/>
    </location>
</feature>
<evidence type="ECO:0000256" key="8">
    <source>
        <dbReference type="ARBA" id="ARBA00023136"/>
    </source>
</evidence>
<dbReference type="EC" id="3.4.21.105" evidence="4"/>
<reference evidence="11 12" key="1">
    <citation type="journal article" date="2010" name="Science">
        <title>Genomic comparison of the ants Camponotus floridanus and Harpegnathos saltator.</title>
        <authorList>
            <person name="Bonasio R."/>
            <person name="Zhang G."/>
            <person name="Ye C."/>
            <person name="Mutti N.S."/>
            <person name="Fang X."/>
            <person name="Qin N."/>
            <person name="Donahue G."/>
            <person name="Yang P."/>
            <person name="Li Q."/>
            <person name="Li C."/>
            <person name="Zhang P."/>
            <person name="Huang Z."/>
            <person name="Berger S.L."/>
            <person name="Reinberg D."/>
            <person name="Wang J."/>
            <person name="Liebig J."/>
        </authorList>
    </citation>
    <scope>NUCLEOTIDE SEQUENCE [LARGE SCALE GENOMIC DNA]</scope>
    <source>
        <strain evidence="11 12">R22 G/1</strain>
    </source>
</reference>
<dbReference type="FunCoup" id="E2BUX9">
    <property type="interactions" value="2332"/>
</dbReference>
<dbReference type="FunFam" id="1.20.1540.10:FF:000012">
    <property type="entry name" value="Rhomboid family protein"/>
    <property type="match status" value="1"/>
</dbReference>
<name>E2BUX9_HARSA</name>
<feature type="transmembrane region" description="Helical" evidence="9">
    <location>
        <begin position="69"/>
        <end position="90"/>
    </location>
</feature>
<dbReference type="STRING" id="610380.E2BUX9"/>
<dbReference type="OMA" id="HYSAMHI"/>
<dbReference type="OrthoDB" id="10260614at2759"/>
<accession>E2BUX9</accession>